<dbReference type="InterPro" id="IPR036388">
    <property type="entry name" value="WH-like_DNA-bd_sf"/>
</dbReference>
<name>A0A1X7IZJ3_9BACL</name>
<dbReference type="EMBL" id="FXAZ01000001">
    <property type="protein sequence ID" value="SMG20588.1"/>
    <property type="molecule type" value="Genomic_DNA"/>
</dbReference>
<dbReference type="Proteomes" id="UP000193834">
    <property type="component" value="Unassembled WGS sequence"/>
</dbReference>
<dbReference type="RefSeq" id="WP_097675931.1">
    <property type="nucleotide sequence ID" value="NZ_FXAZ01000001.1"/>
</dbReference>
<dbReference type="AlphaFoldDB" id="A0A1X7IZJ3"/>
<evidence type="ECO:0000313" key="2">
    <source>
        <dbReference type="EMBL" id="SMG20588.1"/>
    </source>
</evidence>
<protein>
    <submittedName>
        <fullName evidence="2">Transcriptional regulator, DeoR family</fullName>
    </submittedName>
</protein>
<dbReference type="PANTHER" id="PTHR34580:SF9">
    <property type="entry name" value="SLL5097 PROTEIN"/>
    <property type="match status" value="1"/>
</dbReference>
<dbReference type="STRING" id="1852522.SAMN06295960_1042"/>
<gene>
    <name evidence="2" type="ORF">SAMN06295960_1042</name>
</gene>
<dbReference type="InterPro" id="IPR051534">
    <property type="entry name" value="CBASS_pafABC_assoc_protein"/>
</dbReference>
<keyword evidence="3" id="KW-1185">Reference proteome</keyword>
<reference evidence="2 3" key="1">
    <citation type="submission" date="2017-04" db="EMBL/GenBank/DDBJ databases">
        <authorList>
            <person name="Afonso C.L."/>
            <person name="Miller P.J."/>
            <person name="Scott M.A."/>
            <person name="Spackman E."/>
            <person name="Goraichik I."/>
            <person name="Dimitrov K.M."/>
            <person name="Suarez D.L."/>
            <person name="Swayne D.E."/>
        </authorList>
    </citation>
    <scope>NUCLEOTIDE SEQUENCE [LARGE SCALE GENOMIC DNA]</scope>
    <source>
        <strain evidence="2 3">11</strain>
    </source>
</reference>
<dbReference type="InterPro" id="IPR036390">
    <property type="entry name" value="WH_DNA-bd_sf"/>
</dbReference>
<dbReference type="OrthoDB" id="9815009at2"/>
<evidence type="ECO:0000259" key="1">
    <source>
        <dbReference type="Pfam" id="PF08279"/>
    </source>
</evidence>
<accession>A0A1X7IZJ3</accession>
<dbReference type="Gene3D" id="1.10.10.10">
    <property type="entry name" value="Winged helix-like DNA-binding domain superfamily/Winged helix DNA-binding domain"/>
    <property type="match status" value="1"/>
</dbReference>
<dbReference type="SUPFAM" id="SSF46785">
    <property type="entry name" value="Winged helix' DNA-binding domain"/>
    <property type="match status" value="1"/>
</dbReference>
<proteinExistence type="predicted"/>
<feature type="domain" description="Helix-turn-helix type 11" evidence="1">
    <location>
        <begin position="6"/>
        <end position="58"/>
    </location>
</feature>
<organism evidence="2 3">
    <name type="scientific">Paenibacillus aquistagni</name>
    <dbReference type="NCBI Taxonomy" id="1852522"/>
    <lineage>
        <taxon>Bacteria</taxon>
        <taxon>Bacillati</taxon>
        <taxon>Bacillota</taxon>
        <taxon>Bacilli</taxon>
        <taxon>Bacillales</taxon>
        <taxon>Paenibacillaceae</taxon>
        <taxon>Paenibacillus</taxon>
    </lineage>
</organism>
<dbReference type="Pfam" id="PF08279">
    <property type="entry name" value="HTH_11"/>
    <property type="match status" value="1"/>
</dbReference>
<sequence length="315" mass="36770">MNKAERLNDMLQFINGKKTFNLKDIMERYRISKSTAIRDIQSLERLGMPIYTEQGRHGKYVVLDNRILNPIIFNVDEMYALYFAMQTLSAYKSNPFEYEMLKLEEKFNKVLPNQAKVRIERMKQFLQFEVTNHSNVSPHLRAIIEGIIEESVYLVSYCKQKAAIQMTGQFMRLSSKFGQWYATFYLIDKKKVQVLRCDKIISLVSTDNRSSMKLEELHSLEQHHKQAGATSFSVMVTEQGKDVYDKEHYPSMSIEAVGSEYLITGYYNEGEEEFISSYFLRYGKSLISVHPAKLQELMKDKLLSTLKHLDGMHVE</sequence>
<dbReference type="PANTHER" id="PTHR34580">
    <property type="match status" value="1"/>
</dbReference>
<evidence type="ECO:0000313" key="3">
    <source>
        <dbReference type="Proteomes" id="UP000193834"/>
    </source>
</evidence>
<dbReference type="InterPro" id="IPR013196">
    <property type="entry name" value="HTH_11"/>
</dbReference>